<dbReference type="Pfam" id="PF02470">
    <property type="entry name" value="MlaD"/>
    <property type="match status" value="1"/>
</dbReference>
<dbReference type="NCBIfam" id="TIGR00996">
    <property type="entry name" value="Mtu_fam_mce"/>
    <property type="match status" value="1"/>
</dbReference>
<accession>A0A1A0QYP7</accession>
<name>A0A1A0QYP7_MYCPR</name>
<dbReference type="PANTHER" id="PTHR33371:SF16">
    <property type="entry name" value="MCE-FAMILY PROTEIN MCE3F"/>
    <property type="match status" value="1"/>
</dbReference>
<dbReference type="AlphaFoldDB" id="A0A1A0QYP7"/>
<dbReference type="EMBL" id="LZSO01000031">
    <property type="protein sequence ID" value="OBB27202.1"/>
    <property type="molecule type" value="Genomic_DNA"/>
</dbReference>
<dbReference type="InterPro" id="IPR005693">
    <property type="entry name" value="Mce"/>
</dbReference>
<dbReference type="InterPro" id="IPR052336">
    <property type="entry name" value="MlaD_Phospholipid_Transporter"/>
</dbReference>
<dbReference type="Proteomes" id="UP000093902">
    <property type="component" value="Unassembled WGS sequence"/>
</dbReference>
<organism evidence="4 5">
    <name type="scientific">Mycolicibacterium peregrinum</name>
    <name type="common">Mycobacterium peregrinum</name>
    <dbReference type="NCBI Taxonomy" id="43304"/>
    <lineage>
        <taxon>Bacteria</taxon>
        <taxon>Bacillati</taxon>
        <taxon>Actinomycetota</taxon>
        <taxon>Actinomycetes</taxon>
        <taxon>Mycobacteriales</taxon>
        <taxon>Mycobacteriaceae</taxon>
        <taxon>Mycolicibacterium</taxon>
    </lineage>
</organism>
<feature type="domain" description="Mce/MlaD" evidence="2">
    <location>
        <begin position="41"/>
        <end position="115"/>
    </location>
</feature>
<comment type="caution">
    <text evidence="4">The sequence shown here is derived from an EMBL/GenBank/DDBJ whole genome shotgun (WGS) entry which is preliminary data.</text>
</comment>
<dbReference type="RefSeq" id="WP_064934042.1">
    <property type="nucleotide sequence ID" value="NZ_LZSO01000031.1"/>
</dbReference>
<evidence type="ECO:0000313" key="4">
    <source>
        <dbReference type="EMBL" id="OBB27202.1"/>
    </source>
</evidence>
<gene>
    <name evidence="4" type="ORF">A5792_25695</name>
</gene>
<protein>
    <submittedName>
        <fullName evidence="4">Mammalian cell entry protein</fullName>
    </submittedName>
</protein>
<dbReference type="PANTHER" id="PTHR33371">
    <property type="entry name" value="INTERMEMBRANE PHOSPHOLIPID TRANSPORT SYSTEM BINDING PROTEIN MLAD-RELATED"/>
    <property type="match status" value="1"/>
</dbReference>
<evidence type="ECO:0000313" key="5">
    <source>
        <dbReference type="Proteomes" id="UP000093902"/>
    </source>
</evidence>
<feature type="domain" description="Mammalian cell entry C-terminal" evidence="3">
    <location>
        <begin position="122"/>
        <end position="291"/>
    </location>
</feature>
<dbReference type="InterPro" id="IPR024516">
    <property type="entry name" value="Mce_C"/>
</dbReference>
<evidence type="ECO:0000259" key="2">
    <source>
        <dbReference type="Pfam" id="PF02470"/>
    </source>
</evidence>
<dbReference type="GO" id="GO:0005576">
    <property type="term" value="C:extracellular region"/>
    <property type="evidence" value="ECO:0007669"/>
    <property type="project" value="TreeGrafter"/>
</dbReference>
<evidence type="ECO:0000256" key="1">
    <source>
        <dbReference type="SAM" id="MobiDB-lite"/>
    </source>
</evidence>
<dbReference type="InterPro" id="IPR003399">
    <property type="entry name" value="Mce/MlaD"/>
</dbReference>
<dbReference type="OrthoDB" id="4741753at2"/>
<reference evidence="5" key="1">
    <citation type="submission" date="2016-06" db="EMBL/GenBank/DDBJ databases">
        <authorList>
            <person name="Sutton G."/>
            <person name="Brinkac L."/>
            <person name="Sanka R."/>
            <person name="Adams M."/>
            <person name="Lau E."/>
            <person name="Mehaffy C."/>
            <person name="Tameris M."/>
            <person name="Hatherill M."/>
            <person name="Hanekom W."/>
            <person name="Mahomed H."/>
            <person name="Mcshane H."/>
        </authorList>
    </citation>
    <scope>NUCLEOTIDE SEQUENCE [LARGE SCALE GENOMIC DNA]</scope>
    <source>
        <strain evidence="5">852002-51209_SCH5440388</strain>
    </source>
</reference>
<proteinExistence type="predicted"/>
<evidence type="ECO:0000259" key="3">
    <source>
        <dbReference type="Pfam" id="PF11887"/>
    </source>
</evidence>
<sequence length="497" mass="52451">MRLNRRIRLQLALFTVVSVVAAVVMGVGFMEVPARVLGIGQYRVTIQLPSTGGLYPSGNVTYRGLGVGRVADVRMTDTGVEADLSLTSDVPIPADVTARVHSRSAIGEQYVELTPLAEARGTTLRDGDVIAADRTGIPVDINTVLDETNRGLTAIPAENLRTVIDESALAFGGLGPDLARLVRASTKLASGAKTDLGALTTVIDESAPVLDTQNDTADEIRSWAARLAGITGQLAERDASVRNLLPDGAATAGEVRQLFERLQPSLPIMLANLAGIGELAVTYQAGVRQVLVLVPQAIAVLGSTLVPGMGAMSAYKGPFVTFDLNLNVPPPCLTGFLPPSQQRSPAFEDYPDRPAGDLYCRVPQDSPFNVRGARNLPCVNKPGKRAPTAKMCNGDEMYVPLNDGFNWKGDPNATTSGQGVPQVDSVPQAPPGPAPQVAPAALAPPLMNQTEDIPIAFTSYNPDDGSYVGPDGNIHALTNLAHQRPNQTWQSMLTADG</sequence>
<feature type="region of interest" description="Disordered" evidence="1">
    <location>
        <begin position="409"/>
        <end position="435"/>
    </location>
</feature>
<dbReference type="Pfam" id="PF11887">
    <property type="entry name" value="Mce4_CUP1"/>
    <property type="match status" value="1"/>
</dbReference>